<accession>A0A1F4PPZ7</accession>
<sequence length="466" mass="53581">MKRFQLLFTFLQLPIDFLMVLLAFSLAYWAREAAWFSPQPGYMMPFSGYLNLTLAVAIAWLAIFAFTGMYSLGSYYTPLQIWNRTFVGVSVSLAIFIIILFGLKEAFFSRLIAAYAWGFAVILVWCGRLALLGLQRWLKRLKVIQHQVLIIGENGAGEELRQFYLRKLSVVRLLPERELDIERLNELVPAHSTDEVIVAVGLTLERNLALINFCERHGIRFRYVPSLAELYSAHAATDTIMGHPLIELRPTPLDGWGRIIKRAFDIVLSLLGLIVLAPIMWLIAILVRLGSPGPALYIQKRPGQFGKEFNFYKFRSMYTHLSTGGRYGGEQAEQLREELRRTRNEGSGLLFKIKDDPRVTRFGRFMRRTSLDELPQLFNVLNGEMSLVGPRPPLSDEVAQYNQRQFKRLLVKPGMTGPWQVSGRSDASFDEYLKLDMYYIEHWSLWLDIQLIFKTVWVAIMCKGAY</sequence>
<feature type="transmembrane region" description="Helical" evidence="7">
    <location>
        <begin position="85"/>
        <end position="103"/>
    </location>
</feature>
<evidence type="ECO:0000259" key="8">
    <source>
        <dbReference type="Pfam" id="PF02397"/>
    </source>
</evidence>
<gene>
    <name evidence="9" type="ORF">A2994_02930</name>
</gene>
<evidence type="ECO:0000256" key="4">
    <source>
        <dbReference type="ARBA" id="ARBA00022692"/>
    </source>
</evidence>
<keyword evidence="5 7" id="KW-1133">Transmembrane helix</keyword>
<dbReference type="Pfam" id="PF02397">
    <property type="entry name" value="Bac_transf"/>
    <property type="match status" value="1"/>
</dbReference>
<dbReference type="PANTHER" id="PTHR30576">
    <property type="entry name" value="COLANIC BIOSYNTHESIS UDP-GLUCOSE LIPID CARRIER TRANSFERASE"/>
    <property type="match status" value="1"/>
</dbReference>
<keyword evidence="4 7" id="KW-0812">Transmembrane</keyword>
<evidence type="ECO:0000256" key="3">
    <source>
        <dbReference type="ARBA" id="ARBA00022679"/>
    </source>
</evidence>
<dbReference type="InterPro" id="IPR017475">
    <property type="entry name" value="EPS_sugar_tfrase"/>
</dbReference>
<dbReference type="EMBL" id="METE01000001">
    <property type="protein sequence ID" value="OGB85685.1"/>
    <property type="molecule type" value="Genomic_DNA"/>
</dbReference>
<feature type="domain" description="Bacterial sugar transferase" evidence="8">
    <location>
        <begin position="261"/>
        <end position="460"/>
    </location>
</feature>
<dbReference type="NCBIfam" id="TIGR03025">
    <property type="entry name" value="EPS_sugtrans"/>
    <property type="match status" value="1"/>
</dbReference>
<comment type="subcellular location">
    <subcellularLocation>
        <location evidence="1">Membrane</location>
        <topology evidence="1">Multi-pass membrane protein</topology>
    </subcellularLocation>
</comment>
<reference evidence="9 10" key="1">
    <citation type="journal article" date="2016" name="Nat. Commun.">
        <title>Thousands of microbial genomes shed light on interconnected biogeochemical processes in an aquifer system.</title>
        <authorList>
            <person name="Anantharaman K."/>
            <person name="Brown C.T."/>
            <person name="Hug L.A."/>
            <person name="Sharon I."/>
            <person name="Castelle C.J."/>
            <person name="Probst A.J."/>
            <person name="Thomas B.C."/>
            <person name="Singh A."/>
            <person name="Wilkins M.J."/>
            <person name="Karaoz U."/>
            <person name="Brodie E.L."/>
            <person name="Williams K.H."/>
            <person name="Hubbard S.S."/>
            <person name="Banfield J.F."/>
        </authorList>
    </citation>
    <scope>NUCLEOTIDE SEQUENCE [LARGE SCALE GENOMIC DNA]</scope>
</reference>
<comment type="caution">
    <text evidence="9">The sequence shown here is derived from an EMBL/GenBank/DDBJ whole genome shotgun (WGS) entry which is preliminary data.</text>
</comment>
<dbReference type="GO" id="GO:0016780">
    <property type="term" value="F:phosphotransferase activity, for other substituted phosphate groups"/>
    <property type="evidence" value="ECO:0007669"/>
    <property type="project" value="TreeGrafter"/>
</dbReference>
<feature type="transmembrane region" description="Helical" evidence="7">
    <location>
        <begin position="266"/>
        <end position="287"/>
    </location>
</feature>
<dbReference type="AlphaFoldDB" id="A0A1F4PPZ7"/>
<name>A0A1F4PPZ7_UNCK3</name>
<evidence type="ECO:0000313" key="10">
    <source>
        <dbReference type="Proteomes" id="UP000179010"/>
    </source>
</evidence>
<evidence type="ECO:0000256" key="1">
    <source>
        <dbReference type="ARBA" id="ARBA00004141"/>
    </source>
</evidence>
<dbReference type="InterPro" id="IPR003362">
    <property type="entry name" value="Bact_transf"/>
</dbReference>
<evidence type="ECO:0000256" key="2">
    <source>
        <dbReference type="ARBA" id="ARBA00006464"/>
    </source>
</evidence>
<evidence type="ECO:0000313" key="9">
    <source>
        <dbReference type="EMBL" id="OGB85685.1"/>
    </source>
</evidence>
<dbReference type="PANTHER" id="PTHR30576:SF0">
    <property type="entry name" value="UNDECAPRENYL-PHOSPHATE N-ACETYLGALACTOSAMINYL 1-PHOSPHATE TRANSFERASE-RELATED"/>
    <property type="match status" value="1"/>
</dbReference>
<feature type="transmembrane region" description="Helical" evidence="7">
    <location>
        <begin position="115"/>
        <end position="134"/>
    </location>
</feature>
<evidence type="ECO:0000256" key="7">
    <source>
        <dbReference type="SAM" id="Phobius"/>
    </source>
</evidence>
<proteinExistence type="inferred from homology"/>
<dbReference type="GO" id="GO:0016020">
    <property type="term" value="C:membrane"/>
    <property type="evidence" value="ECO:0007669"/>
    <property type="project" value="UniProtKB-SubCell"/>
</dbReference>
<evidence type="ECO:0000256" key="6">
    <source>
        <dbReference type="ARBA" id="ARBA00023136"/>
    </source>
</evidence>
<keyword evidence="6 7" id="KW-0472">Membrane</keyword>
<feature type="transmembrane region" description="Helical" evidence="7">
    <location>
        <begin position="7"/>
        <end position="29"/>
    </location>
</feature>
<organism evidence="9 10">
    <name type="scientific">candidate division Kazan bacterium RIFCSPLOWO2_01_FULL_48_13</name>
    <dbReference type="NCBI Taxonomy" id="1798539"/>
    <lineage>
        <taxon>Bacteria</taxon>
        <taxon>Bacteria division Kazan-3B-28</taxon>
    </lineage>
</organism>
<keyword evidence="3" id="KW-0808">Transferase</keyword>
<dbReference type="Proteomes" id="UP000179010">
    <property type="component" value="Unassembled WGS sequence"/>
</dbReference>
<dbReference type="STRING" id="1798539.A2994_02930"/>
<comment type="similarity">
    <text evidence="2">Belongs to the bacterial sugar transferase family.</text>
</comment>
<protein>
    <recommendedName>
        <fullName evidence="8">Bacterial sugar transferase domain-containing protein</fullName>
    </recommendedName>
</protein>
<evidence type="ECO:0000256" key="5">
    <source>
        <dbReference type="ARBA" id="ARBA00022989"/>
    </source>
</evidence>
<feature type="transmembrane region" description="Helical" evidence="7">
    <location>
        <begin position="49"/>
        <end position="73"/>
    </location>
</feature>